<dbReference type="PANTHER" id="PTHR15688:SF1">
    <property type="entry name" value="KINETOCHORE-ASSOCIATED PROTEIN 1"/>
    <property type="match status" value="1"/>
</dbReference>
<dbReference type="InterPro" id="IPR011047">
    <property type="entry name" value="Quinoprotein_ADH-like_sf"/>
</dbReference>
<organism evidence="3 4">
    <name type="scientific">Syphacia muris</name>
    <dbReference type="NCBI Taxonomy" id="451379"/>
    <lineage>
        <taxon>Eukaryota</taxon>
        <taxon>Metazoa</taxon>
        <taxon>Ecdysozoa</taxon>
        <taxon>Nematoda</taxon>
        <taxon>Chromadorea</taxon>
        <taxon>Rhabditida</taxon>
        <taxon>Spirurina</taxon>
        <taxon>Oxyuridomorpha</taxon>
        <taxon>Oxyuroidea</taxon>
        <taxon>Oxyuridae</taxon>
        <taxon>Syphacia</taxon>
    </lineage>
</organism>
<dbReference type="GO" id="GO:0031267">
    <property type="term" value="F:small GTPase binding"/>
    <property type="evidence" value="ECO:0007669"/>
    <property type="project" value="TreeGrafter"/>
</dbReference>
<dbReference type="InterPro" id="IPR055403">
    <property type="entry name" value="ARM_KNTC1_1st"/>
</dbReference>
<accession>A0A158R404</accession>
<dbReference type="GO" id="GO:0005737">
    <property type="term" value="C:cytoplasm"/>
    <property type="evidence" value="ECO:0007669"/>
    <property type="project" value="TreeGrafter"/>
</dbReference>
<sequence length="2061" mass="236078">MSSNRRFTCVEVDYGEEETKNFGKRIEFSSPTSLYEVHTSATITEEENDENVFSNNSTEISKKRSPEIKCAGTTGVIAVVADSDLSVFDIHYGTKLLFTLHIPDIQSIEALSFLLDTDLLAAVCSNGRLYFISVSYRNVVWSVGLSEIDCLNHKTYITAKKFFGDCIITVCCGNRCYSLRLTDFETCLAVYCDQSRAHEIFEKLQETPVICTELNSIVSGIIPLPMTTVDVLTIAGGGIIIIDIINGIKSDYCADKSFYGFVQARSCWDSGISLLLTSDGYLVILDTLTCVILSKCHMLSDVIALDFVIISSGLQELSPSTKLVFLVKTSTETQFQIRNYGTHEMVYSVVISPNSLLLNNTVDDDGSVYFVEYVESKSRGDVIRLRSVFECQPELRLERMLNRCQFDEAERLAVLFNLDLQRVHKARANFLLSRLDSEVEEQKTFDLFLSCLDKIIDNNWVSNYGETVCNLNRLRYNLGTYRMLFGPEKATFDRDSAWNDFISDDLWNELFLGFCKQGCSAEARLLWGRYNSVLKPWMQNDFQAFLSFLDALSSYAAENMFIDDLLDLAEHEVLPVVLYSHAQKLSEKFFDWLLFFGHRLEMIHPEKFPENTLYVCSVMERTIKEMINSAVTPLQQAELAHALAIIRVDSNSQDCSMGRLNVYVRDLKEMYKLKKNYDCHISYDFYKVYFFRHFLQKQTTESICHLILKRSKNAQHVHTNVTQYVIPYMEEFKLNVDQTLYDYILEVAQLSAGVVTNINPWDSICLAVAEKIRCHELKCKAVIGIARRAYPPWTKQLCTAVEKVLNDSNVDAALKIELQRQCDFAQLGQILMPYAVPFVHVEKLTSSNRYVQSLICFILRQQAEADIEERVVDCVKVMQLVEKLDDGVLNKVQCYTWCCKYIINEFRDSDMFSTLERFINALADGERLSVVHRVIDDVICETNCNFASVTQEIDYRPRLLQLKGVQLLQERFDMFVGCEKLDGGERKYLLEHFMSEKNNLHNTTQVLKFADFLTISLEETCIIAACIALAARETVLAIRYAMFALQPLEQASKQLLDVCMRCTMFALWNLHELAEKREFDQLFILVEALTAFSKKFVEASVFSGLHHHQALVLSGYISLFVEVIEQCHIDEGMKQNECQQMNVAEQNERSEIYGMNRRLGIYRLQSDGSIFDKAEAVRAVALVSFSVIEPVSEYFMLIRSGKKLFNLFFSEEDLVKLHEEMRNNWELLFTFFTVNNQLFLELCARSFSASLPCFREQKVMQYSSGRSSLRSLCERVILQYPSDLCLISSALFVCSRAFVKKILLELRNWTKNRKTPQLMLNLIRVSQFVSVLFGDFTTIEQTTQCYITYAWRRRMAKLGASMPVDGSTEAVVLEFVKARISVENLLDFCMDFGLDNYEAILQYALKMSKMCSVEREGKIADEMFRLAVNAFQLLTITEDIFLRLYGTLTLLCPYNYRVIELLISEIKKRTKEDEEDQITLTNRLVTLYNFLITIERVNPITESEVKWYQERQKCIEQKEFGSNNLFSFGQDSLMLNASNSCISSDAVSCTNGIYEKPNILQSSLPKSSKFRLPFHVFLFEDEKDIKNVLLPIINAELTLFNVNSWQQLARSLRHLCISKSSLVSGAVMLVVKRHIQNGTTITNDEAELVESLLANSSNQTGIINCLVQGETKLQLLEIGIRASQKWLELDEVQKNERARSDIEYWLEKLIPGLKFFKTEYLLQKANILKEKTIDTITEPEQLIIHIYSDEIDWSNCRDRDEKLELINEIATIYGLDLNNIRAKLLEEWLPGCSRKTTNCDLNEASLVLHLLNLRDRQQSALSLAAELNKDWSLSSYVTKIRSLCCLLRFCTPNELEDFIQMDISSLCSSIGRLSYGRLIELSLVELPLKTFLDKNKQSLVKSLLSNNYRQTSQLVYLVSCMVVDYELVDRSAIDILLTRLHTSGSKALLIEMLHFCAAHRELTSVRNLVQLWARSADWTASDIDVSSTDAKETLHKFLYFCLSCPLEGGRAFGSLCSLIDNLRLPLASNLIRVAASVVARFERLPEIGPKQVLDLNLKWAN</sequence>
<feature type="domain" description="RZZ complex subunit KNTC1/ROD C-terminal" evidence="1">
    <location>
        <begin position="1564"/>
        <end position="2006"/>
    </location>
</feature>
<proteinExistence type="predicted"/>
<dbReference type="InterPro" id="IPR019527">
    <property type="entry name" value="RZZ-complex_KNTC1/ROD_C"/>
</dbReference>
<keyword evidence="3" id="KW-1185">Reference proteome</keyword>
<dbReference type="PANTHER" id="PTHR15688">
    <property type="entry name" value="KINETOCHORE-ASSOCIATED PROTEIN 1"/>
    <property type="match status" value="1"/>
</dbReference>
<dbReference type="GO" id="GO:1990423">
    <property type="term" value="C:RZZ complex"/>
    <property type="evidence" value="ECO:0007669"/>
    <property type="project" value="TreeGrafter"/>
</dbReference>
<dbReference type="SUPFAM" id="SSF50998">
    <property type="entry name" value="Quinoprotein alcohol dehydrogenase-like"/>
    <property type="match status" value="1"/>
</dbReference>
<feature type="domain" description="KNTC1 first ARM-repeats" evidence="2">
    <location>
        <begin position="399"/>
        <end position="464"/>
    </location>
</feature>
<dbReference type="GO" id="GO:0007094">
    <property type="term" value="P:mitotic spindle assembly checkpoint signaling"/>
    <property type="evidence" value="ECO:0007669"/>
    <property type="project" value="TreeGrafter"/>
</dbReference>
<dbReference type="WBParaSite" id="SMUV_0000203801-mRNA-1">
    <property type="protein sequence ID" value="SMUV_0000203801-mRNA-1"/>
    <property type="gene ID" value="SMUV_0000203801"/>
</dbReference>
<evidence type="ECO:0000259" key="2">
    <source>
        <dbReference type="Pfam" id="PF24520"/>
    </source>
</evidence>
<dbReference type="GO" id="GO:0005828">
    <property type="term" value="C:kinetochore microtubule"/>
    <property type="evidence" value="ECO:0007669"/>
    <property type="project" value="TreeGrafter"/>
</dbReference>
<evidence type="ECO:0000313" key="4">
    <source>
        <dbReference type="WBParaSite" id="SMUV_0000203801-mRNA-1"/>
    </source>
</evidence>
<dbReference type="STRING" id="451379.A0A158R404"/>
<protein>
    <submittedName>
        <fullName evidence="4">Rod_C domain-containing protein</fullName>
    </submittedName>
</protein>
<reference evidence="4" key="1">
    <citation type="submission" date="2016-04" db="UniProtKB">
        <authorList>
            <consortium name="WormBaseParasite"/>
        </authorList>
    </citation>
    <scope>IDENTIFICATION</scope>
</reference>
<dbReference type="GO" id="GO:0000070">
    <property type="term" value="P:mitotic sister chromatid segregation"/>
    <property type="evidence" value="ECO:0007669"/>
    <property type="project" value="TreeGrafter"/>
</dbReference>
<dbReference type="GO" id="GO:1903394">
    <property type="term" value="P:protein localization to kinetochore involved in kinetochore assembly"/>
    <property type="evidence" value="ECO:0007669"/>
    <property type="project" value="TreeGrafter"/>
</dbReference>
<feature type="domain" description="KNTC1 first ARM-repeats" evidence="2">
    <location>
        <begin position="466"/>
        <end position="613"/>
    </location>
</feature>
<dbReference type="Proteomes" id="UP000046393">
    <property type="component" value="Unplaced"/>
</dbReference>
<evidence type="ECO:0000259" key="1">
    <source>
        <dbReference type="Pfam" id="PF10493"/>
    </source>
</evidence>
<dbReference type="InterPro" id="IPR052802">
    <property type="entry name" value="KNTC1"/>
</dbReference>
<dbReference type="Pfam" id="PF24520">
    <property type="entry name" value="ARM_KNTC1_1st"/>
    <property type="match status" value="2"/>
</dbReference>
<dbReference type="Pfam" id="PF10493">
    <property type="entry name" value="Rod_C"/>
    <property type="match status" value="1"/>
</dbReference>
<name>A0A158R404_9BILA</name>
<evidence type="ECO:0000313" key="3">
    <source>
        <dbReference type="Proteomes" id="UP000046393"/>
    </source>
</evidence>